<comment type="caution">
    <text evidence="1">The sequence shown here is derived from an EMBL/GenBank/DDBJ whole genome shotgun (WGS) entry which is preliminary data.</text>
</comment>
<dbReference type="Proteomes" id="UP000003781">
    <property type="component" value="Unassembled WGS sequence"/>
</dbReference>
<accession>A3IIP5</accession>
<dbReference type="EMBL" id="AAXW01000002">
    <property type="protein sequence ID" value="EAZ93677.1"/>
    <property type="molecule type" value="Genomic_DNA"/>
</dbReference>
<reference evidence="1 2" key="1">
    <citation type="submission" date="2007-03" db="EMBL/GenBank/DDBJ databases">
        <authorList>
            <person name="Stal L."/>
            <person name="Ferriera S."/>
            <person name="Johnson J."/>
            <person name="Kravitz S."/>
            <person name="Beeson K."/>
            <person name="Sutton G."/>
            <person name="Rogers Y.-H."/>
            <person name="Friedman R."/>
            <person name="Frazier M."/>
            <person name="Venter J.C."/>
        </authorList>
    </citation>
    <scope>NUCLEOTIDE SEQUENCE [LARGE SCALE GENOMIC DNA]</scope>
    <source>
        <strain evidence="1 2">CCY0110</strain>
    </source>
</reference>
<evidence type="ECO:0000313" key="2">
    <source>
        <dbReference type="Proteomes" id="UP000003781"/>
    </source>
</evidence>
<sequence>MAYSHKESALTFHCVNANGFLG</sequence>
<protein>
    <submittedName>
        <fullName evidence="1">Uncharacterized protein</fullName>
    </submittedName>
</protein>
<proteinExistence type="predicted"/>
<organism evidence="1 2">
    <name type="scientific">Crocosphaera chwakensis CCY0110</name>
    <dbReference type="NCBI Taxonomy" id="391612"/>
    <lineage>
        <taxon>Bacteria</taxon>
        <taxon>Bacillati</taxon>
        <taxon>Cyanobacteriota</taxon>
        <taxon>Cyanophyceae</taxon>
        <taxon>Oscillatoriophycideae</taxon>
        <taxon>Chroococcales</taxon>
        <taxon>Aphanothecaceae</taxon>
        <taxon>Crocosphaera</taxon>
        <taxon>Crocosphaera chwakensis</taxon>
    </lineage>
</organism>
<keyword evidence="2" id="KW-1185">Reference proteome</keyword>
<evidence type="ECO:0000313" key="1">
    <source>
        <dbReference type="EMBL" id="EAZ93677.1"/>
    </source>
</evidence>
<gene>
    <name evidence="1" type="ORF">CY0110_17817</name>
</gene>
<dbReference type="AlphaFoldDB" id="A3IIP5"/>
<name>A3IIP5_9CHRO</name>